<dbReference type="RefSeq" id="WP_184308460.1">
    <property type="nucleotide sequence ID" value="NZ_JACHEN010000004.1"/>
</dbReference>
<sequence>MSLKIMKVICPKCKKGESEGLRENCVCNVCGSKLSDDIIKYNLDKAWEEPYIDISHAGFEFAQWWDSDAGFSLE</sequence>
<proteinExistence type="predicted"/>
<accession>A0A841KRJ6</accession>
<evidence type="ECO:0000313" key="2">
    <source>
        <dbReference type="Proteomes" id="UP000579281"/>
    </source>
</evidence>
<dbReference type="AlphaFoldDB" id="A0A841KRJ6"/>
<keyword evidence="2" id="KW-1185">Reference proteome</keyword>
<protein>
    <submittedName>
        <fullName evidence="1">Uncharacterized protein</fullName>
    </submittedName>
</protein>
<dbReference type="Proteomes" id="UP000579281">
    <property type="component" value="Unassembled WGS sequence"/>
</dbReference>
<name>A0A841KRJ6_9FIRM</name>
<gene>
    <name evidence="1" type="ORF">HNQ80_000853</name>
</gene>
<reference evidence="1 2" key="1">
    <citation type="submission" date="2020-08" db="EMBL/GenBank/DDBJ databases">
        <title>Genomic Encyclopedia of Type Strains, Phase IV (KMG-IV): sequencing the most valuable type-strain genomes for metagenomic binning, comparative biology and taxonomic classification.</title>
        <authorList>
            <person name="Goeker M."/>
        </authorList>
    </citation>
    <scope>NUCLEOTIDE SEQUENCE [LARGE SCALE GENOMIC DNA]</scope>
    <source>
        <strain evidence="1 2">DSM 103526</strain>
    </source>
</reference>
<dbReference type="EMBL" id="JACHEN010000004">
    <property type="protein sequence ID" value="MBB6214768.1"/>
    <property type="molecule type" value="Genomic_DNA"/>
</dbReference>
<comment type="caution">
    <text evidence="1">The sequence shown here is derived from an EMBL/GenBank/DDBJ whole genome shotgun (WGS) entry which is preliminary data.</text>
</comment>
<organism evidence="1 2">
    <name type="scientific">Anaerosolibacter carboniphilus</name>
    <dbReference type="NCBI Taxonomy" id="1417629"/>
    <lineage>
        <taxon>Bacteria</taxon>
        <taxon>Bacillati</taxon>
        <taxon>Bacillota</taxon>
        <taxon>Clostridia</taxon>
        <taxon>Peptostreptococcales</taxon>
        <taxon>Thermotaleaceae</taxon>
        <taxon>Anaerosolibacter</taxon>
    </lineage>
</organism>
<evidence type="ECO:0000313" key="1">
    <source>
        <dbReference type="EMBL" id="MBB6214768.1"/>
    </source>
</evidence>